<name>A0A9W8X9R9_9PLEO</name>
<organism evidence="2 3">
    <name type="scientific">Didymosphaeria variabile</name>
    <dbReference type="NCBI Taxonomy" id="1932322"/>
    <lineage>
        <taxon>Eukaryota</taxon>
        <taxon>Fungi</taxon>
        <taxon>Dikarya</taxon>
        <taxon>Ascomycota</taxon>
        <taxon>Pezizomycotina</taxon>
        <taxon>Dothideomycetes</taxon>
        <taxon>Pleosporomycetidae</taxon>
        <taxon>Pleosporales</taxon>
        <taxon>Massarineae</taxon>
        <taxon>Didymosphaeriaceae</taxon>
        <taxon>Didymosphaeria</taxon>
    </lineage>
</organism>
<dbReference type="GeneID" id="80916055"/>
<evidence type="ECO:0000256" key="1">
    <source>
        <dbReference type="SAM" id="MobiDB-lite"/>
    </source>
</evidence>
<comment type="caution">
    <text evidence="2">The sequence shown here is derived from an EMBL/GenBank/DDBJ whole genome shotgun (WGS) entry which is preliminary data.</text>
</comment>
<gene>
    <name evidence="2" type="ORF">N0V89_012525</name>
</gene>
<evidence type="ECO:0000313" key="3">
    <source>
        <dbReference type="Proteomes" id="UP001140513"/>
    </source>
</evidence>
<dbReference type="Proteomes" id="UP001140513">
    <property type="component" value="Unassembled WGS sequence"/>
</dbReference>
<feature type="compositionally biased region" description="Basic and acidic residues" evidence="1">
    <location>
        <begin position="20"/>
        <end position="35"/>
    </location>
</feature>
<proteinExistence type="predicted"/>
<keyword evidence="3" id="KW-1185">Reference proteome</keyword>
<evidence type="ECO:0000313" key="2">
    <source>
        <dbReference type="EMBL" id="KAJ4344781.1"/>
    </source>
</evidence>
<dbReference type="EMBL" id="JAPEUX010000010">
    <property type="protein sequence ID" value="KAJ4344781.1"/>
    <property type="molecule type" value="Genomic_DNA"/>
</dbReference>
<reference evidence="2" key="1">
    <citation type="submission" date="2022-10" db="EMBL/GenBank/DDBJ databases">
        <title>Tapping the CABI collections for fungal endophytes: first genome assemblies for Collariella, Neodidymelliopsis, Ascochyta clinopodiicola, Didymella pomorum, Didymosphaeria variabile, Neocosmospora piperis and Neocucurbitaria cava.</title>
        <authorList>
            <person name="Hill R."/>
        </authorList>
    </citation>
    <scope>NUCLEOTIDE SEQUENCE</scope>
    <source>
        <strain evidence="2">IMI 356815</strain>
    </source>
</reference>
<dbReference type="AlphaFoldDB" id="A0A9W8X9R9"/>
<feature type="compositionally biased region" description="Basic and acidic residues" evidence="1">
    <location>
        <begin position="1"/>
        <end position="10"/>
    </location>
</feature>
<sequence>MLARDDKRWSDGPGPSSADKYPDANKKVETSKAKNSDHITLEQLLKETAIRHLLFALNALLHLRLLDKKNIAAACRSILGQDKVIK</sequence>
<feature type="region of interest" description="Disordered" evidence="1">
    <location>
        <begin position="1"/>
        <end position="35"/>
    </location>
</feature>
<protein>
    <submittedName>
        <fullName evidence="2">Uncharacterized protein</fullName>
    </submittedName>
</protein>
<dbReference type="RefSeq" id="XP_056065233.1">
    <property type="nucleotide sequence ID" value="XM_056221246.1"/>
</dbReference>
<accession>A0A9W8X9R9</accession>